<dbReference type="AlphaFoldDB" id="A0A238LKM7"/>
<evidence type="ECO:0000256" key="1">
    <source>
        <dbReference type="SAM" id="MobiDB-lite"/>
    </source>
</evidence>
<accession>A0A238LKM7</accession>
<protein>
    <recommendedName>
        <fullName evidence="4">Bacteriophage replication gene A protein (GPA)</fullName>
    </recommendedName>
</protein>
<dbReference type="Proteomes" id="UP000201613">
    <property type="component" value="Unassembled WGS sequence"/>
</dbReference>
<evidence type="ECO:0000313" key="2">
    <source>
        <dbReference type="EMBL" id="SMY10221.1"/>
    </source>
</evidence>
<dbReference type="EMBL" id="FXZK01000021">
    <property type="protein sequence ID" value="SMY10221.1"/>
    <property type="molecule type" value="Genomic_DNA"/>
</dbReference>
<sequence length="195" mass="22002">MGQIGRKAGTTILHGPRTARTHGRPFNTLVTIRFWQLGSTAETIEKDFRFLKARWFQPWSNRGTIRNGKPNLPANGTPTYSHVHENSSGKPHTHWTLHVRPENSARFAVALDRRLRQQFGFSTLPIGALDIRSITNDEGAKLYMVKTLDPHFARLWGIRSEDGGHIQGRRADSSRNLGPSTWQPLKAAYRAATRA</sequence>
<gene>
    <name evidence="2" type="ORF">LOM8899_04396</name>
</gene>
<evidence type="ECO:0000313" key="3">
    <source>
        <dbReference type="Proteomes" id="UP000201613"/>
    </source>
</evidence>
<reference evidence="2 3" key="1">
    <citation type="submission" date="2017-05" db="EMBL/GenBank/DDBJ databases">
        <authorList>
            <person name="Song R."/>
            <person name="Chenine A.L."/>
            <person name="Ruprecht R.M."/>
        </authorList>
    </citation>
    <scope>NUCLEOTIDE SEQUENCE [LARGE SCALE GENOMIC DNA]</scope>
    <source>
        <strain evidence="2 3">CECT 8899</strain>
    </source>
</reference>
<organism evidence="2 3">
    <name type="scientific">Flavimaricola marinus</name>
    <dbReference type="NCBI Taxonomy" id="1819565"/>
    <lineage>
        <taxon>Bacteria</taxon>
        <taxon>Pseudomonadati</taxon>
        <taxon>Pseudomonadota</taxon>
        <taxon>Alphaproteobacteria</taxon>
        <taxon>Rhodobacterales</taxon>
        <taxon>Paracoccaceae</taxon>
        <taxon>Flavimaricola</taxon>
    </lineage>
</organism>
<name>A0A238LKM7_9RHOB</name>
<feature type="region of interest" description="Disordered" evidence="1">
    <location>
        <begin position="1"/>
        <end position="20"/>
    </location>
</feature>
<keyword evidence="3" id="KW-1185">Reference proteome</keyword>
<evidence type="ECO:0008006" key="4">
    <source>
        <dbReference type="Google" id="ProtNLM"/>
    </source>
</evidence>
<proteinExistence type="predicted"/>